<name>A0ACB8SG77_9AGAM</name>
<proteinExistence type="predicted"/>
<dbReference type="EMBL" id="MU277331">
    <property type="protein sequence ID" value="KAI0054893.1"/>
    <property type="molecule type" value="Genomic_DNA"/>
</dbReference>
<protein>
    <submittedName>
        <fullName evidence="1">Uncharacterized protein</fullName>
    </submittedName>
</protein>
<dbReference type="Proteomes" id="UP000814140">
    <property type="component" value="Unassembled WGS sequence"/>
</dbReference>
<evidence type="ECO:0000313" key="2">
    <source>
        <dbReference type="Proteomes" id="UP000814140"/>
    </source>
</evidence>
<sequence length="174" mass="19716">PLPSPPTAALENPAALKILHENPDLFEVVTPINVDRFEKLLETHPNRPFVESVIRGFREGFWPFAENDLDLYPETCDHPERNLRFADADDLAWAQEQCVEEERLARFSKPFGSPGDPLLPGMTNVPVHVVPKPHSTKRRLIVDHSAGEFSPNSIISRDRVHVHLDTVQHLGRNL</sequence>
<reference evidence="1" key="2">
    <citation type="journal article" date="2022" name="New Phytol.">
        <title>Evolutionary transition to the ectomycorrhizal habit in the genomes of a hyperdiverse lineage of mushroom-forming fungi.</title>
        <authorList>
            <person name="Looney B."/>
            <person name="Miyauchi S."/>
            <person name="Morin E."/>
            <person name="Drula E."/>
            <person name="Courty P.E."/>
            <person name="Kohler A."/>
            <person name="Kuo A."/>
            <person name="LaButti K."/>
            <person name="Pangilinan J."/>
            <person name="Lipzen A."/>
            <person name="Riley R."/>
            <person name="Andreopoulos W."/>
            <person name="He G."/>
            <person name="Johnson J."/>
            <person name="Nolan M."/>
            <person name="Tritt A."/>
            <person name="Barry K.W."/>
            <person name="Grigoriev I.V."/>
            <person name="Nagy L.G."/>
            <person name="Hibbett D."/>
            <person name="Henrissat B."/>
            <person name="Matheny P.B."/>
            <person name="Labbe J."/>
            <person name="Martin F.M."/>
        </authorList>
    </citation>
    <scope>NUCLEOTIDE SEQUENCE</scope>
    <source>
        <strain evidence="1">HHB10654</strain>
    </source>
</reference>
<comment type="caution">
    <text evidence="1">The sequence shown here is derived from an EMBL/GenBank/DDBJ whole genome shotgun (WGS) entry which is preliminary data.</text>
</comment>
<keyword evidence="2" id="KW-1185">Reference proteome</keyword>
<reference evidence="1" key="1">
    <citation type="submission" date="2021-03" db="EMBL/GenBank/DDBJ databases">
        <authorList>
            <consortium name="DOE Joint Genome Institute"/>
            <person name="Ahrendt S."/>
            <person name="Looney B.P."/>
            <person name="Miyauchi S."/>
            <person name="Morin E."/>
            <person name="Drula E."/>
            <person name="Courty P.E."/>
            <person name="Chicoki N."/>
            <person name="Fauchery L."/>
            <person name="Kohler A."/>
            <person name="Kuo A."/>
            <person name="Labutti K."/>
            <person name="Pangilinan J."/>
            <person name="Lipzen A."/>
            <person name="Riley R."/>
            <person name="Andreopoulos W."/>
            <person name="He G."/>
            <person name="Johnson J."/>
            <person name="Barry K.W."/>
            <person name="Grigoriev I.V."/>
            <person name="Nagy L."/>
            <person name="Hibbett D."/>
            <person name="Henrissat B."/>
            <person name="Matheny P.B."/>
            <person name="Labbe J."/>
            <person name="Martin F."/>
        </authorList>
    </citation>
    <scope>NUCLEOTIDE SEQUENCE</scope>
    <source>
        <strain evidence="1">HHB10654</strain>
    </source>
</reference>
<organism evidence="1 2">
    <name type="scientific">Artomyces pyxidatus</name>
    <dbReference type="NCBI Taxonomy" id="48021"/>
    <lineage>
        <taxon>Eukaryota</taxon>
        <taxon>Fungi</taxon>
        <taxon>Dikarya</taxon>
        <taxon>Basidiomycota</taxon>
        <taxon>Agaricomycotina</taxon>
        <taxon>Agaricomycetes</taxon>
        <taxon>Russulales</taxon>
        <taxon>Auriscalpiaceae</taxon>
        <taxon>Artomyces</taxon>
    </lineage>
</organism>
<feature type="non-terminal residue" evidence="1">
    <location>
        <position position="1"/>
    </location>
</feature>
<gene>
    <name evidence="1" type="ORF">BV25DRAFT_1768143</name>
</gene>
<evidence type="ECO:0000313" key="1">
    <source>
        <dbReference type="EMBL" id="KAI0054893.1"/>
    </source>
</evidence>
<feature type="non-terminal residue" evidence="1">
    <location>
        <position position="174"/>
    </location>
</feature>
<accession>A0ACB8SG77</accession>